<dbReference type="InterPro" id="IPR051401">
    <property type="entry name" value="GtrA_CellWall_Glycosyl"/>
</dbReference>
<evidence type="ECO:0000256" key="4">
    <source>
        <dbReference type="ARBA" id="ARBA00022989"/>
    </source>
</evidence>
<comment type="caution">
    <text evidence="8">The sequence shown here is derived from an EMBL/GenBank/DDBJ whole genome shotgun (WGS) entry which is preliminary data.</text>
</comment>
<feature type="transmembrane region" description="Helical" evidence="6">
    <location>
        <begin position="65"/>
        <end position="88"/>
    </location>
</feature>
<keyword evidence="9" id="KW-1185">Reference proteome</keyword>
<proteinExistence type="inferred from homology"/>
<keyword evidence="5 6" id="KW-0472">Membrane</keyword>
<comment type="similarity">
    <text evidence="2">Belongs to the GtrA family.</text>
</comment>
<evidence type="ECO:0000313" key="8">
    <source>
        <dbReference type="EMBL" id="MBB5871636.1"/>
    </source>
</evidence>
<evidence type="ECO:0000256" key="5">
    <source>
        <dbReference type="ARBA" id="ARBA00023136"/>
    </source>
</evidence>
<dbReference type="PANTHER" id="PTHR38459:SF1">
    <property type="entry name" value="PROPHAGE BACTOPRENOL-LINKED GLUCOSE TRANSLOCASE HOMOLOG"/>
    <property type="match status" value="1"/>
</dbReference>
<dbReference type="PANTHER" id="PTHR38459">
    <property type="entry name" value="PROPHAGE BACTOPRENOL-LINKED GLUCOSE TRANSLOCASE HOMOLOG"/>
    <property type="match status" value="1"/>
</dbReference>
<organism evidence="8 9">
    <name type="scientific">Allocatelliglobosispora scoriae</name>
    <dbReference type="NCBI Taxonomy" id="643052"/>
    <lineage>
        <taxon>Bacteria</taxon>
        <taxon>Bacillati</taxon>
        <taxon>Actinomycetota</taxon>
        <taxon>Actinomycetes</taxon>
        <taxon>Micromonosporales</taxon>
        <taxon>Micromonosporaceae</taxon>
        <taxon>Allocatelliglobosispora</taxon>
    </lineage>
</organism>
<dbReference type="AlphaFoldDB" id="A0A841BVX3"/>
<sequence>MSTLTSPPPPSAPAPAREAGLIAGLYDRFSHLVHELGKFGVVGGLCFGVDFGLNAILLAQGVEDLAAKAISTTIAATLAFAGNRYWTWRDRESSGLGREYALYFFFNLVGLGIALICVAISKYGLGGIWPEVFDTKLASLIAGSVVGNVFGTIFRFWAYRRFVFLAPNAAPVTEEA</sequence>
<evidence type="ECO:0000256" key="3">
    <source>
        <dbReference type="ARBA" id="ARBA00022692"/>
    </source>
</evidence>
<reference evidence="8 9" key="1">
    <citation type="submission" date="2020-08" db="EMBL/GenBank/DDBJ databases">
        <title>Sequencing the genomes of 1000 actinobacteria strains.</title>
        <authorList>
            <person name="Klenk H.-P."/>
        </authorList>
    </citation>
    <scope>NUCLEOTIDE SEQUENCE [LARGE SCALE GENOMIC DNA]</scope>
    <source>
        <strain evidence="8 9">DSM 45362</strain>
    </source>
</reference>
<evidence type="ECO:0000256" key="1">
    <source>
        <dbReference type="ARBA" id="ARBA00004141"/>
    </source>
</evidence>
<feature type="transmembrane region" description="Helical" evidence="6">
    <location>
        <begin position="39"/>
        <end position="59"/>
    </location>
</feature>
<evidence type="ECO:0000256" key="6">
    <source>
        <dbReference type="SAM" id="Phobius"/>
    </source>
</evidence>
<dbReference type="Pfam" id="PF04138">
    <property type="entry name" value="GtrA_DPMS_TM"/>
    <property type="match status" value="1"/>
</dbReference>
<dbReference type="EMBL" id="JACHMN010000002">
    <property type="protein sequence ID" value="MBB5871636.1"/>
    <property type="molecule type" value="Genomic_DNA"/>
</dbReference>
<feature type="transmembrane region" description="Helical" evidence="6">
    <location>
        <begin position="100"/>
        <end position="125"/>
    </location>
</feature>
<keyword evidence="4 6" id="KW-1133">Transmembrane helix</keyword>
<feature type="domain" description="GtrA/DPMS transmembrane" evidence="7">
    <location>
        <begin position="38"/>
        <end position="164"/>
    </location>
</feature>
<comment type="subcellular location">
    <subcellularLocation>
        <location evidence="1">Membrane</location>
        <topology evidence="1">Multi-pass membrane protein</topology>
    </subcellularLocation>
</comment>
<evidence type="ECO:0000259" key="7">
    <source>
        <dbReference type="Pfam" id="PF04138"/>
    </source>
</evidence>
<dbReference type="InterPro" id="IPR007267">
    <property type="entry name" value="GtrA_DPMS_TM"/>
</dbReference>
<dbReference type="GO" id="GO:0005886">
    <property type="term" value="C:plasma membrane"/>
    <property type="evidence" value="ECO:0007669"/>
    <property type="project" value="TreeGrafter"/>
</dbReference>
<evidence type="ECO:0000256" key="2">
    <source>
        <dbReference type="ARBA" id="ARBA00009399"/>
    </source>
</evidence>
<dbReference type="RefSeq" id="WP_184839830.1">
    <property type="nucleotide sequence ID" value="NZ_JACHMN010000002.1"/>
</dbReference>
<gene>
    <name evidence="8" type="ORF">F4553_005015</name>
</gene>
<name>A0A841BVX3_9ACTN</name>
<feature type="transmembrane region" description="Helical" evidence="6">
    <location>
        <begin position="137"/>
        <end position="158"/>
    </location>
</feature>
<accession>A0A841BVX3</accession>
<evidence type="ECO:0000313" key="9">
    <source>
        <dbReference type="Proteomes" id="UP000587527"/>
    </source>
</evidence>
<protein>
    <submittedName>
        <fullName evidence="8">Putative flippase GtrA</fullName>
    </submittedName>
</protein>
<keyword evidence="3 6" id="KW-0812">Transmembrane</keyword>
<dbReference type="GO" id="GO:0000271">
    <property type="term" value="P:polysaccharide biosynthetic process"/>
    <property type="evidence" value="ECO:0007669"/>
    <property type="project" value="InterPro"/>
</dbReference>
<dbReference type="Proteomes" id="UP000587527">
    <property type="component" value="Unassembled WGS sequence"/>
</dbReference>